<dbReference type="InterPro" id="IPR051686">
    <property type="entry name" value="Lipoprotein_DolP"/>
</dbReference>
<dbReference type="Pfam" id="PF04972">
    <property type="entry name" value="BON"/>
    <property type="match status" value="2"/>
</dbReference>
<dbReference type="SMART" id="SM00749">
    <property type="entry name" value="BON"/>
    <property type="match status" value="2"/>
</dbReference>
<comment type="caution">
    <text evidence="3">The sequence shown here is derived from an EMBL/GenBank/DDBJ whole genome shotgun (WGS) entry which is preliminary data.</text>
</comment>
<dbReference type="AlphaFoldDB" id="A0A4V2UQJ8"/>
<keyword evidence="1" id="KW-0732">Signal</keyword>
<accession>A0A4V2UQJ8</accession>
<dbReference type="PANTHER" id="PTHR34606:SF4">
    <property type="entry name" value="OUTER MEMBRANE LIPOPROTEIN DOLP"/>
    <property type="match status" value="1"/>
</dbReference>
<dbReference type="PANTHER" id="PTHR34606">
    <property type="entry name" value="BON DOMAIN-CONTAINING PROTEIN"/>
    <property type="match status" value="1"/>
</dbReference>
<evidence type="ECO:0000313" key="3">
    <source>
        <dbReference type="EMBL" id="TCS71049.1"/>
    </source>
</evidence>
<dbReference type="InterPro" id="IPR014004">
    <property type="entry name" value="Transpt-assoc_nodulatn_dom_bac"/>
</dbReference>
<sequence>MRNALLIALIGLATLPLAGCAPVVVGGVGAGALMADDRRTPTTYLMDEEIELTAAARLMNAKLDGVHVNYTSFNRRVLITGEASGEAGRAKVEEIAKGVVNVRETINEVALASPSSLVGRSNDSYITAKVKTRLFDDGRVSGNHVKVVTERGIVYLMGLVKRAEGDAAAEVAAGTGGVLKVVKVFEYID</sequence>
<evidence type="ECO:0000256" key="1">
    <source>
        <dbReference type="ARBA" id="ARBA00022729"/>
    </source>
</evidence>
<feature type="domain" description="BON" evidence="2">
    <location>
        <begin position="122"/>
        <end position="189"/>
    </location>
</feature>
<gene>
    <name evidence="3" type="ORF">EDC61_11266</name>
</gene>
<proteinExistence type="predicted"/>
<dbReference type="EMBL" id="SLZY01000012">
    <property type="protein sequence ID" value="TCS71049.1"/>
    <property type="molecule type" value="Genomic_DNA"/>
</dbReference>
<dbReference type="OrthoDB" id="5294487at2"/>
<organism evidence="3 4">
    <name type="scientific">Sulfuritortus calidifontis</name>
    <dbReference type="NCBI Taxonomy" id="1914471"/>
    <lineage>
        <taxon>Bacteria</taxon>
        <taxon>Pseudomonadati</taxon>
        <taxon>Pseudomonadota</taxon>
        <taxon>Betaproteobacteria</taxon>
        <taxon>Nitrosomonadales</taxon>
        <taxon>Thiobacillaceae</taxon>
        <taxon>Sulfuritortus</taxon>
    </lineage>
</organism>
<name>A0A4V2UQJ8_9PROT</name>
<dbReference type="Proteomes" id="UP000295135">
    <property type="component" value="Unassembled WGS sequence"/>
</dbReference>
<feature type="domain" description="BON" evidence="2">
    <location>
        <begin position="42"/>
        <end position="113"/>
    </location>
</feature>
<dbReference type="RefSeq" id="WP_126463604.1">
    <property type="nucleotide sequence ID" value="NZ_AP018721.1"/>
</dbReference>
<dbReference type="InterPro" id="IPR007055">
    <property type="entry name" value="BON_dom"/>
</dbReference>
<keyword evidence="4" id="KW-1185">Reference proteome</keyword>
<reference evidence="3 4" key="1">
    <citation type="submission" date="2019-03" db="EMBL/GenBank/DDBJ databases">
        <title>Genomic Encyclopedia of Type Strains, Phase IV (KMG-IV): sequencing the most valuable type-strain genomes for metagenomic binning, comparative biology and taxonomic classification.</title>
        <authorList>
            <person name="Goeker M."/>
        </authorList>
    </citation>
    <scope>NUCLEOTIDE SEQUENCE [LARGE SCALE GENOMIC DNA]</scope>
    <source>
        <strain evidence="3 4">DSM 103923</strain>
    </source>
</reference>
<dbReference type="PROSITE" id="PS50914">
    <property type="entry name" value="BON"/>
    <property type="match status" value="2"/>
</dbReference>
<evidence type="ECO:0000313" key="4">
    <source>
        <dbReference type="Proteomes" id="UP000295135"/>
    </source>
</evidence>
<evidence type="ECO:0000259" key="2">
    <source>
        <dbReference type="PROSITE" id="PS50914"/>
    </source>
</evidence>
<protein>
    <submittedName>
        <fullName evidence="3">Osmotically-inducible protein OsmY</fullName>
    </submittedName>
</protein>